<keyword evidence="7" id="KW-1185">Reference proteome</keyword>
<gene>
    <name evidence="6" type="ORF">BDW59DRAFT_159469</name>
</gene>
<dbReference type="InterPro" id="IPR009311">
    <property type="entry name" value="IFI6/IFI27-like"/>
</dbReference>
<protein>
    <submittedName>
        <fullName evidence="6">Uncharacterized protein</fullName>
    </submittedName>
</protein>
<evidence type="ECO:0000313" key="7">
    <source>
        <dbReference type="Proteomes" id="UP001610335"/>
    </source>
</evidence>
<keyword evidence="4" id="KW-1133">Transmembrane helix</keyword>
<keyword evidence="3" id="KW-0812">Transmembrane</keyword>
<comment type="caution">
    <text evidence="6">The sequence shown here is derived from an EMBL/GenBank/DDBJ whole genome shotgun (WGS) entry which is preliminary data.</text>
</comment>
<evidence type="ECO:0000256" key="4">
    <source>
        <dbReference type="ARBA" id="ARBA00022989"/>
    </source>
</evidence>
<accession>A0ABR4ILL7</accession>
<reference evidence="6 7" key="1">
    <citation type="submission" date="2024-07" db="EMBL/GenBank/DDBJ databases">
        <title>Section-level genome sequencing and comparative genomics of Aspergillus sections Usti and Cavernicolus.</title>
        <authorList>
            <consortium name="Lawrence Berkeley National Laboratory"/>
            <person name="Nybo J.L."/>
            <person name="Vesth T.C."/>
            <person name="Theobald S."/>
            <person name="Frisvad J.C."/>
            <person name="Larsen T.O."/>
            <person name="Kjaerboelling I."/>
            <person name="Rothschild-Mancinelli K."/>
            <person name="Lyhne E.K."/>
            <person name="Kogle M.E."/>
            <person name="Barry K."/>
            <person name="Clum A."/>
            <person name="Na H."/>
            <person name="Ledsgaard L."/>
            <person name="Lin J."/>
            <person name="Lipzen A."/>
            <person name="Kuo A."/>
            <person name="Riley R."/>
            <person name="Mondo S."/>
            <person name="LaButti K."/>
            <person name="Haridas S."/>
            <person name="Pangalinan J."/>
            <person name="Salamov A.A."/>
            <person name="Simmons B.A."/>
            <person name="Magnuson J.K."/>
            <person name="Chen J."/>
            <person name="Drula E."/>
            <person name="Henrissat B."/>
            <person name="Wiebenga A."/>
            <person name="Lubbers R.J."/>
            <person name="Gomes A.C."/>
            <person name="Makela M.R."/>
            <person name="Stajich J."/>
            <person name="Grigoriev I.V."/>
            <person name="Mortensen U.H."/>
            <person name="De vries R.P."/>
            <person name="Baker S.E."/>
            <person name="Andersen M.R."/>
        </authorList>
    </citation>
    <scope>NUCLEOTIDE SEQUENCE [LARGE SCALE GENOMIC DNA]</scope>
    <source>
        <strain evidence="6 7">CBS 600.67</strain>
    </source>
</reference>
<evidence type="ECO:0000256" key="3">
    <source>
        <dbReference type="ARBA" id="ARBA00022692"/>
    </source>
</evidence>
<dbReference type="InterPro" id="IPR038213">
    <property type="entry name" value="IFI6/IFI27-like_sf"/>
</dbReference>
<comment type="similarity">
    <text evidence="2">Belongs to the IFI6/IFI27 family.</text>
</comment>
<dbReference type="Pfam" id="PF06140">
    <property type="entry name" value="Ifi-6-16"/>
    <property type="match status" value="1"/>
</dbReference>
<evidence type="ECO:0000313" key="6">
    <source>
        <dbReference type="EMBL" id="KAL2828670.1"/>
    </source>
</evidence>
<comment type="subcellular location">
    <subcellularLocation>
        <location evidence="1">Membrane</location>
        <topology evidence="1">Multi-pass membrane protein</topology>
    </subcellularLocation>
</comment>
<sequence length="124" mass="12050">MPSELLALGTKLAAKQAAEWSTENPVLAASAVGVLVAPALTVPALSAIGFGTLGVQAGLWSIAASMQSTIGNPVVGGVFATMQSAGAGGAGLAVVNGVVQAGVGAKGMGTTAWEWIKAFNRTGA</sequence>
<dbReference type="Gene3D" id="6.10.110.10">
    <property type="match status" value="1"/>
</dbReference>
<evidence type="ECO:0000256" key="1">
    <source>
        <dbReference type="ARBA" id="ARBA00004141"/>
    </source>
</evidence>
<proteinExistence type="inferred from homology"/>
<keyword evidence="5" id="KW-0472">Membrane</keyword>
<evidence type="ECO:0000256" key="5">
    <source>
        <dbReference type="ARBA" id="ARBA00023136"/>
    </source>
</evidence>
<evidence type="ECO:0000256" key="2">
    <source>
        <dbReference type="ARBA" id="ARBA00007262"/>
    </source>
</evidence>
<name>A0ABR4ILL7_9EURO</name>
<dbReference type="EMBL" id="JBFXLS010000019">
    <property type="protein sequence ID" value="KAL2828670.1"/>
    <property type="molecule type" value="Genomic_DNA"/>
</dbReference>
<dbReference type="Proteomes" id="UP001610335">
    <property type="component" value="Unassembled WGS sequence"/>
</dbReference>
<organism evidence="6 7">
    <name type="scientific">Aspergillus cavernicola</name>
    <dbReference type="NCBI Taxonomy" id="176166"/>
    <lineage>
        <taxon>Eukaryota</taxon>
        <taxon>Fungi</taxon>
        <taxon>Dikarya</taxon>
        <taxon>Ascomycota</taxon>
        <taxon>Pezizomycotina</taxon>
        <taxon>Eurotiomycetes</taxon>
        <taxon>Eurotiomycetidae</taxon>
        <taxon>Eurotiales</taxon>
        <taxon>Aspergillaceae</taxon>
        <taxon>Aspergillus</taxon>
        <taxon>Aspergillus subgen. Nidulantes</taxon>
    </lineage>
</organism>